<proteinExistence type="predicted"/>
<comment type="caution">
    <text evidence="1">The sequence shown here is derived from an EMBL/GenBank/DDBJ whole genome shotgun (WGS) entry which is preliminary data.</text>
</comment>
<dbReference type="Proteomes" id="UP000228680">
    <property type="component" value="Unassembled WGS sequence"/>
</dbReference>
<reference evidence="1 2" key="1">
    <citation type="submission" date="2017-10" db="EMBL/GenBank/DDBJ databases">
        <title>Draft genome of Chryseomicrobium casticus sp. nov.</title>
        <authorList>
            <person name="Chakraborty R."/>
            <person name="Saha T."/>
        </authorList>
    </citation>
    <scope>NUCLEOTIDE SEQUENCE [LARGE SCALE GENOMIC DNA]</scope>
    <source>
        <strain evidence="1 2">ET03</strain>
    </source>
</reference>
<dbReference type="AlphaFoldDB" id="A0A2M9F3E1"/>
<evidence type="ECO:0000313" key="2">
    <source>
        <dbReference type="Proteomes" id="UP000228680"/>
    </source>
</evidence>
<accession>A0A2M9F3E1</accession>
<dbReference type="EMBL" id="PCGR01000001">
    <property type="protein sequence ID" value="PJK17991.1"/>
    <property type="molecule type" value="Genomic_DNA"/>
</dbReference>
<dbReference type="Pfam" id="PF05256">
    <property type="entry name" value="UPF0223"/>
    <property type="match status" value="1"/>
</dbReference>
<protein>
    <submittedName>
        <fullName evidence="1">Uncharacterized protein</fullName>
    </submittedName>
</protein>
<organism evidence="1 2">
    <name type="scientific">Chryseomicrobium excrementi</name>
    <dbReference type="NCBI Taxonomy" id="2041346"/>
    <lineage>
        <taxon>Bacteria</taxon>
        <taxon>Bacillati</taxon>
        <taxon>Bacillota</taxon>
        <taxon>Bacilli</taxon>
        <taxon>Bacillales</taxon>
        <taxon>Caryophanaceae</taxon>
        <taxon>Chryseomicrobium</taxon>
    </lineage>
</organism>
<dbReference type="PIRSF" id="PIRSF037260">
    <property type="entry name" value="UPF0223"/>
    <property type="match status" value="1"/>
</dbReference>
<sequence>MSNEYSYPLNIDWTTEEMVAVVKFFEVVELAYEKGVSSQQVMERYKTFKEVVRSIAEEKTSFREFAEVSGYDAYPVVKAAKAGEPRIKLATKN</sequence>
<keyword evidence="2" id="KW-1185">Reference proteome</keyword>
<gene>
    <name evidence="1" type="ORF">CQS04_03695</name>
</gene>
<dbReference type="InterPro" id="IPR023324">
    <property type="entry name" value="BH2638-like_sf"/>
</dbReference>
<dbReference type="SUPFAM" id="SSF158504">
    <property type="entry name" value="BH2638-like"/>
    <property type="match status" value="1"/>
</dbReference>
<evidence type="ECO:0000313" key="1">
    <source>
        <dbReference type="EMBL" id="PJK17991.1"/>
    </source>
</evidence>
<dbReference type="InterPro" id="IPR007920">
    <property type="entry name" value="UPF0223"/>
</dbReference>
<dbReference type="NCBIfam" id="NF003353">
    <property type="entry name" value="PRK04387.1"/>
    <property type="match status" value="1"/>
</dbReference>
<dbReference type="RefSeq" id="WP_100352826.1">
    <property type="nucleotide sequence ID" value="NZ_PCGR01000001.1"/>
</dbReference>
<dbReference type="Gene3D" id="1.10.220.80">
    <property type="entry name" value="BH2638-like"/>
    <property type="match status" value="1"/>
</dbReference>
<dbReference type="OrthoDB" id="1649074at2"/>
<name>A0A2M9F3E1_9BACL</name>